<name>A0A6G0X5J8_APHCR</name>
<dbReference type="EMBL" id="VUJU01008127">
    <property type="protein sequence ID" value="KAF0735213.1"/>
    <property type="molecule type" value="Genomic_DNA"/>
</dbReference>
<sequence>MITTLLRSGYVMTTTHLRPVPCRHHPPTAYRGLYPTTPPQWVPTPQTAPQPPPSVTRAPPRIVALYPTRHADGTFKTAPLIFKQLYSIHAKIGSNTLVAGACFSCLNTLLTWNSTNLNIVVDLELAAFNAFTSEGLQTIYSTDVDFGVNEKMLAALAFVPLQDIVKAFE</sequence>
<accession>A0A6G0X5J8</accession>
<organism evidence="1 2">
    <name type="scientific">Aphis craccivora</name>
    <name type="common">Cowpea aphid</name>
    <dbReference type="NCBI Taxonomy" id="307492"/>
    <lineage>
        <taxon>Eukaryota</taxon>
        <taxon>Metazoa</taxon>
        <taxon>Ecdysozoa</taxon>
        <taxon>Arthropoda</taxon>
        <taxon>Hexapoda</taxon>
        <taxon>Insecta</taxon>
        <taxon>Pterygota</taxon>
        <taxon>Neoptera</taxon>
        <taxon>Paraneoptera</taxon>
        <taxon>Hemiptera</taxon>
        <taxon>Sternorrhyncha</taxon>
        <taxon>Aphidomorpha</taxon>
        <taxon>Aphidoidea</taxon>
        <taxon>Aphididae</taxon>
        <taxon>Aphidini</taxon>
        <taxon>Aphis</taxon>
        <taxon>Aphis</taxon>
    </lineage>
</organism>
<keyword evidence="2" id="KW-1185">Reference proteome</keyword>
<dbReference type="Proteomes" id="UP000478052">
    <property type="component" value="Unassembled WGS sequence"/>
</dbReference>
<gene>
    <name evidence="1" type="ORF">FWK35_00020368</name>
</gene>
<evidence type="ECO:0000313" key="1">
    <source>
        <dbReference type="EMBL" id="KAF0735213.1"/>
    </source>
</evidence>
<dbReference type="OrthoDB" id="2417292at2759"/>
<comment type="caution">
    <text evidence="1">The sequence shown here is derived from an EMBL/GenBank/DDBJ whole genome shotgun (WGS) entry which is preliminary data.</text>
</comment>
<dbReference type="AlphaFoldDB" id="A0A6G0X5J8"/>
<evidence type="ECO:0000313" key="2">
    <source>
        <dbReference type="Proteomes" id="UP000478052"/>
    </source>
</evidence>
<protein>
    <submittedName>
        <fullName evidence="1">Uncharacterized protein</fullName>
    </submittedName>
</protein>
<proteinExistence type="predicted"/>
<reference evidence="1 2" key="1">
    <citation type="submission" date="2019-08" db="EMBL/GenBank/DDBJ databases">
        <title>Whole genome of Aphis craccivora.</title>
        <authorList>
            <person name="Voronova N.V."/>
            <person name="Shulinski R.S."/>
            <person name="Bandarenka Y.V."/>
            <person name="Zhorov D.G."/>
            <person name="Warner D."/>
        </authorList>
    </citation>
    <scope>NUCLEOTIDE SEQUENCE [LARGE SCALE GENOMIC DNA]</scope>
    <source>
        <strain evidence="1">180601</strain>
        <tissue evidence="1">Whole Body</tissue>
    </source>
</reference>